<dbReference type="KEGG" id="sfk:KY5_5847c"/>
<reference evidence="2 3" key="1">
    <citation type="submission" date="2017-08" db="EMBL/GenBank/DDBJ databases">
        <title>Complete Genome Sequence of Streptomyces formicae KY5, the formicamycin producer.</title>
        <authorList>
            <person name="Holmes N.A."/>
            <person name="Devine R."/>
            <person name="Qin Z."/>
            <person name="Seipke R.F."/>
            <person name="Wilkinson B."/>
            <person name="Hutchings M.I."/>
        </authorList>
    </citation>
    <scope>NUCLEOTIDE SEQUENCE [LARGE SCALE GENOMIC DNA]</scope>
    <source>
        <strain evidence="2 3">KY5</strain>
    </source>
</reference>
<dbReference type="RefSeq" id="WP_098245103.1">
    <property type="nucleotide sequence ID" value="NZ_CP022685.1"/>
</dbReference>
<keyword evidence="3" id="KW-1185">Reference proteome</keyword>
<organism evidence="2 3">
    <name type="scientific">Streptomyces formicae</name>
    <dbReference type="NCBI Taxonomy" id="1616117"/>
    <lineage>
        <taxon>Bacteria</taxon>
        <taxon>Bacillati</taxon>
        <taxon>Actinomycetota</taxon>
        <taxon>Actinomycetes</taxon>
        <taxon>Kitasatosporales</taxon>
        <taxon>Streptomycetaceae</taxon>
        <taxon>Streptomyces</taxon>
    </lineage>
</organism>
<evidence type="ECO:0008006" key="4">
    <source>
        <dbReference type="Google" id="ProtNLM"/>
    </source>
</evidence>
<feature type="compositionally biased region" description="Low complexity" evidence="1">
    <location>
        <begin position="117"/>
        <end position="130"/>
    </location>
</feature>
<gene>
    <name evidence="2" type="ORF">KY5_5847c</name>
</gene>
<protein>
    <recommendedName>
        <fullName evidence="4">Lipoprotein</fullName>
    </recommendedName>
</protein>
<evidence type="ECO:0000256" key="1">
    <source>
        <dbReference type="SAM" id="MobiDB-lite"/>
    </source>
</evidence>
<accession>A0A291QHE7</accession>
<dbReference type="EMBL" id="CP022685">
    <property type="protein sequence ID" value="ATL30865.1"/>
    <property type="molecule type" value="Genomic_DNA"/>
</dbReference>
<evidence type="ECO:0000313" key="3">
    <source>
        <dbReference type="Proteomes" id="UP000221011"/>
    </source>
</evidence>
<dbReference type="AlphaFoldDB" id="A0A291QHE7"/>
<name>A0A291QHE7_9ACTN</name>
<sequence length="182" mass="18608">MPSYLTAPRSPSGPRRRSLLTGVAGVAGAAGAALLTGCSDSADTDERPSAARRLRAHAAADSRELLRRYDAVLAAHPSLAERLRPLRAEVRRHAEAFADDRAPASASPAGSPGPGGSPAASPAPSVPASPKDAVRELAKAERTLADRRAQALLDAPAEQARLLASVSAAGAAHAYLLTEGDK</sequence>
<feature type="region of interest" description="Disordered" evidence="1">
    <location>
        <begin position="94"/>
        <end position="135"/>
    </location>
</feature>
<dbReference type="PROSITE" id="PS51318">
    <property type="entry name" value="TAT"/>
    <property type="match status" value="1"/>
</dbReference>
<dbReference type="InterPro" id="IPR006311">
    <property type="entry name" value="TAT_signal"/>
</dbReference>
<dbReference type="Proteomes" id="UP000221011">
    <property type="component" value="Chromosome"/>
</dbReference>
<proteinExistence type="predicted"/>
<evidence type="ECO:0000313" key="2">
    <source>
        <dbReference type="EMBL" id="ATL30865.1"/>
    </source>
</evidence>